<dbReference type="AlphaFoldDB" id="A0A1R3XHB3"/>
<name>A0A1R3XHB3_9RHOB</name>
<sequence length="98" mass="10415">MKNLSVAFVLCLAGCDTASLGFMGVEAETVTVEGSTFDVRRKDNEVELLRTNTEFVPTLRSIIPRAGRAVTEVTGCTPVDGTWSGDAAMMRVAIACAD</sequence>
<gene>
    <name evidence="1" type="ORF">SAMN05421665_3208</name>
</gene>
<organism evidence="1 2">
    <name type="scientific">Yoonia rosea</name>
    <dbReference type="NCBI Taxonomy" id="287098"/>
    <lineage>
        <taxon>Bacteria</taxon>
        <taxon>Pseudomonadati</taxon>
        <taxon>Pseudomonadota</taxon>
        <taxon>Alphaproteobacteria</taxon>
        <taxon>Rhodobacterales</taxon>
        <taxon>Paracoccaceae</taxon>
        <taxon>Yoonia</taxon>
    </lineage>
</organism>
<accession>A0A1R3XHB3</accession>
<dbReference type="STRING" id="287098.SAMN05421665_3208"/>
<dbReference type="EMBL" id="FTPR01000003">
    <property type="protein sequence ID" value="SIT90741.1"/>
    <property type="molecule type" value="Genomic_DNA"/>
</dbReference>
<protein>
    <submittedName>
        <fullName evidence="1">Uncharacterized protein</fullName>
    </submittedName>
</protein>
<keyword evidence="2" id="KW-1185">Reference proteome</keyword>
<evidence type="ECO:0000313" key="1">
    <source>
        <dbReference type="EMBL" id="SIT90741.1"/>
    </source>
</evidence>
<evidence type="ECO:0000313" key="2">
    <source>
        <dbReference type="Proteomes" id="UP000186997"/>
    </source>
</evidence>
<reference evidence="2" key="1">
    <citation type="submission" date="2017-01" db="EMBL/GenBank/DDBJ databases">
        <authorList>
            <person name="Varghese N."/>
            <person name="Submissions S."/>
        </authorList>
    </citation>
    <scope>NUCLEOTIDE SEQUENCE [LARGE SCALE GENOMIC DNA]</scope>
    <source>
        <strain evidence="2">DSM 29591</strain>
    </source>
</reference>
<dbReference type="OrthoDB" id="7864349at2"/>
<dbReference type="RefSeq" id="WP_076660876.1">
    <property type="nucleotide sequence ID" value="NZ_FTPR01000003.1"/>
</dbReference>
<dbReference type="Proteomes" id="UP000186997">
    <property type="component" value="Unassembled WGS sequence"/>
</dbReference>
<proteinExistence type="predicted"/>